<keyword evidence="3" id="KW-1015">Disulfide bond</keyword>
<reference evidence="7 8" key="1">
    <citation type="submission" date="2018-08" db="EMBL/GenBank/DDBJ databases">
        <title>Aphanomyces genome sequencing and annotation.</title>
        <authorList>
            <person name="Minardi D."/>
            <person name="Oidtmann B."/>
            <person name="Van Der Giezen M."/>
            <person name="Studholme D.J."/>
        </authorList>
    </citation>
    <scope>NUCLEOTIDE SEQUENCE [LARGE SCALE GENOMIC DNA]</scope>
    <source>
        <strain evidence="7 8">NJM0002</strain>
    </source>
</reference>
<organism evidence="7 8">
    <name type="scientific">Aphanomyces invadans</name>
    <dbReference type="NCBI Taxonomy" id="157072"/>
    <lineage>
        <taxon>Eukaryota</taxon>
        <taxon>Sar</taxon>
        <taxon>Stramenopiles</taxon>
        <taxon>Oomycota</taxon>
        <taxon>Saprolegniomycetes</taxon>
        <taxon>Saprolegniales</taxon>
        <taxon>Verrucalvaceae</taxon>
        <taxon>Aphanomyces</taxon>
    </lineage>
</organism>
<feature type="region of interest" description="Disordered" evidence="5">
    <location>
        <begin position="210"/>
        <end position="231"/>
    </location>
</feature>
<keyword evidence="2" id="KW-0843">Virulence</keyword>
<accession>A0A418AH28</accession>
<gene>
    <name evidence="7" type="ORF">DYB32_010060</name>
</gene>
<evidence type="ECO:0000256" key="5">
    <source>
        <dbReference type="SAM" id="MobiDB-lite"/>
    </source>
</evidence>
<keyword evidence="1" id="KW-0732">Signal</keyword>
<dbReference type="GO" id="GO:0004252">
    <property type="term" value="F:serine-type endopeptidase activity"/>
    <property type="evidence" value="ECO:0007669"/>
    <property type="project" value="InterPro"/>
</dbReference>
<proteinExistence type="predicted"/>
<dbReference type="GO" id="GO:0006508">
    <property type="term" value="P:proteolysis"/>
    <property type="evidence" value="ECO:0007669"/>
    <property type="project" value="InterPro"/>
</dbReference>
<dbReference type="EMBL" id="QUSY01002677">
    <property type="protein sequence ID" value="RHY20311.1"/>
    <property type="molecule type" value="Genomic_DNA"/>
</dbReference>
<keyword evidence="8" id="KW-1185">Reference proteome</keyword>
<feature type="domain" description="Peptidase S1" evidence="6">
    <location>
        <begin position="1"/>
        <end position="243"/>
    </location>
</feature>
<dbReference type="InterPro" id="IPR043504">
    <property type="entry name" value="Peptidase_S1_PA_chymotrypsin"/>
</dbReference>
<evidence type="ECO:0000259" key="6">
    <source>
        <dbReference type="PROSITE" id="PS50240"/>
    </source>
</evidence>
<dbReference type="SMART" id="SM00020">
    <property type="entry name" value="Tryp_SPc"/>
    <property type="match status" value="1"/>
</dbReference>
<dbReference type="FunFam" id="2.40.10.10:FF:000068">
    <property type="entry name" value="transmembrane protease serine 2"/>
    <property type="match status" value="1"/>
</dbReference>
<keyword evidence="4" id="KW-0325">Glycoprotein</keyword>
<comment type="caution">
    <text evidence="7">The sequence shown here is derived from an EMBL/GenBank/DDBJ whole genome shotgun (WGS) entry which is preliminary data.</text>
</comment>
<dbReference type="CDD" id="cd00190">
    <property type="entry name" value="Tryp_SPc"/>
    <property type="match status" value="1"/>
</dbReference>
<dbReference type="PROSITE" id="PS50240">
    <property type="entry name" value="TRYPSIN_DOM"/>
    <property type="match status" value="1"/>
</dbReference>
<dbReference type="SUPFAM" id="SSF50494">
    <property type="entry name" value="Trypsin-like serine proteases"/>
    <property type="match status" value="1"/>
</dbReference>
<evidence type="ECO:0000256" key="1">
    <source>
        <dbReference type="ARBA" id="ARBA00022729"/>
    </source>
</evidence>
<sequence length="262" mass="28190">MHEYVSVLQSGSFGRNLCGGSLIATNVILTAASCKDQSFDYVSIGSDSVNTTSDGERIKVKETFIHPKYNAKTGSNDVAVMLLERHSKFTPVKVSYDVVEAGTPTIVRGWGTQHVQFAALSELRDVTVSNDQCARWMSPEIANESVVCVGGKGGKEACLQGPGYPLTVQDNGSEKMVGLVSRSTGCIEPNTPVVCTRLSSVRDFVEQHMNNAATPPPVTPRPNTTKPELTPYPFTTWVRTTSLEAITDPPIKTSPPIAEVTA</sequence>
<dbReference type="PANTHER" id="PTHR24276">
    <property type="entry name" value="POLYSERASE-RELATED"/>
    <property type="match status" value="1"/>
</dbReference>
<dbReference type="VEuPathDB" id="FungiDB:H310_05300"/>
<dbReference type="InterPro" id="IPR009003">
    <property type="entry name" value="Peptidase_S1_PA"/>
</dbReference>
<dbReference type="AlphaFoldDB" id="A0A418AH28"/>
<dbReference type="PANTHER" id="PTHR24276:SF98">
    <property type="entry name" value="FI18310P1-RELATED"/>
    <property type="match status" value="1"/>
</dbReference>
<dbReference type="Proteomes" id="UP000285060">
    <property type="component" value="Unassembled WGS sequence"/>
</dbReference>
<name>A0A418AH28_9STRA</name>
<dbReference type="Pfam" id="PF00089">
    <property type="entry name" value="Trypsin"/>
    <property type="match status" value="1"/>
</dbReference>
<evidence type="ECO:0000313" key="8">
    <source>
        <dbReference type="Proteomes" id="UP000285060"/>
    </source>
</evidence>
<evidence type="ECO:0000256" key="2">
    <source>
        <dbReference type="ARBA" id="ARBA00023026"/>
    </source>
</evidence>
<dbReference type="InterPro" id="IPR050430">
    <property type="entry name" value="Peptidase_S1"/>
</dbReference>
<evidence type="ECO:0000313" key="7">
    <source>
        <dbReference type="EMBL" id="RHY20311.1"/>
    </source>
</evidence>
<dbReference type="InterPro" id="IPR001254">
    <property type="entry name" value="Trypsin_dom"/>
</dbReference>
<dbReference type="Gene3D" id="2.40.10.10">
    <property type="entry name" value="Trypsin-like serine proteases"/>
    <property type="match status" value="1"/>
</dbReference>
<evidence type="ECO:0000256" key="3">
    <source>
        <dbReference type="ARBA" id="ARBA00023157"/>
    </source>
</evidence>
<protein>
    <recommendedName>
        <fullName evidence="6">Peptidase S1 domain-containing protein</fullName>
    </recommendedName>
</protein>
<evidence type="ECO:0000256" key="4">
    <source>
        <dbReference type="ARBA" id="ARBA00023180"/>
    </source>
</evidence>